<protein>
    <submittedName>
        <fullName evidence="2">Uncharacterized protein</fullName>
    </submittedName>
</protein>
<sequence>MPLSKPAWMAQEASEPAQKKQLTEAGASIAATAKAGGRGGTNKPQALEELVVVLAKLVLTDEAELRSLIGAVYDTWLVPISAPIVEKALEENQAFNSEAQTQRELEKEAQKAGKPFDKAVGETVVAPCRDPNELHEYVRFCRVKRVKAKNQNHQEQATVQFLLDGTAEVASQTMGGAPRGVLVREAQGLLDTIK</sequence>
<gene>
    <name evidence="2" type="ORF">PCOR1329_LOCUS25251</name>
</gene>
<keyword evidence="3" id="KW-1185">Reference proteome</keyword>
<comment type="caution">
    <text evidence="2">The sequence shown here is derived from an EMBL/GenBank/DDBJ whole genome shotgun (WGS) entry which is preliminary data.</text>
</comment>
<accession>A0ABN9RZY9</accession>
<dbReference type="Proteomes" id="UP001189429">
    <property type="component" value="Unassembled WGS sequence"/>
</dbReference>
<evidence type="ECO:0000256" key="1">
    <source>
        <dbReference type="SAM" id="MobiDB-lite"/>
    </source>
</evidence>
<dbReference type="EMBL" id="CAUYUJ010008802">
    <property type="protein sequence ID" value="CAK0825007.1"/>
    <property type="molecule type" value="Genomic_DNA"/>
</dbReference>
<evidence type="ECO:0000313" key="3">
    <source>
        <dbReference type="Proteomes" id="UP001189429"/>
    </source>
</evidence>
<name>A0ABN9RZY9_9DINO</name>
<proteinExistence type="predicted"/>
<reference evidence="2" key="1">
    <citation type="submission" date="2023-10" db="EMBL/GenBank/DDBJ databases">
        <authorList>
            <person name="Chen Y."/>
            <person name="Shah S."/>
            <person name="Dougan E. K."/>
            <person name="Thang M."/>
            <person name="Chan C."/>
        </authorList>
    </citation>
    <scope>NUCLEOTIDE SEQUENCE [LARGE SCALE GENOMIC DNA]</scope>
</reference>
<organism evidence="2 3">
    <name type="scientific">Prorocentrum cordatum</name>
    <dbReference type="NCBI Taxonomy" id="2364126"/>
    <lineage>
        <taxon>Eukaryota</taxon>
        <taxon>Sar</taxon>
        <taxon>Alveolata</taxon>
        <taxon>Dinophyceae</taxon>
        <taxon>Prorocentrales</taxon>
        <taxon>Prorocentraceae</taxon>
        <taxon>Prorocentrum</taxon>
    </lineage>
</organism>
<feature type="region of interest" description="Disordered" evidence="1">
    <location>
        <begin position="1"/>
        <end position="25"/>
    </location>
</feature>
<evidence type="ECO:0000313" key="2">
    <source>
        <dbReference type="EMBL" id="CAK0825007.1"/>
    </source>
</evidence>